<proteinExistence type="predicted"/>
<evidence type="ECO:0000256" key="2">
    <source>
        <dbReference type="SAM" id="MobiDB-lite"/>
    </source>
</evidence>
<protein>
    <submittedName>
        <fullName evidence="3">Uncharacterized protein</fullName>
    </submittedName>
</protein>
<gene>
    <name evidence="3" type="ORF">P154DRAFT_576121</name>
</gene>
<evidence type="ECO:0000313" key="3">
    <source>
        <dbReference type="EMBL" id="KAF2000444.1"/>
    </source>
</evidence>
<reference evidence="3" key="1">
    <citation type="journal article" date="2020" name="Stud. Mycol.">
        <title>101 Dothideomycetes genomes: a test case for predicting lifestyles and emergence of pathogens.</title>
        <authorList>
            <person name="Haridas S."/>
            <person name="Albert R."/>
            <person name="Binder M."/>
            <person name="Bloem J."/>
            <person name="Labutti K."/>
            <person name="Salamov A."/>
            <person name="Andreopoulos B."/>
            <person name="Baker S."/>
            <person name="Barry K."/>
            <person name="Bills G."/>
            <person name="Bluhm B."/>
            <person name="Cannon C."/>
            <person name="Castanera R."/>
            <person name="Culley D."/>
            <person name="Daum C."/>
            <person name="Ezra D."/>
            <person name="Gonzalez J."/>
            <person name="Henrissat B."/>
            <person name="Kuo A."/>
            <person name="Liang C."/>
            <person name="Lipzen A."/>
            <person name="Lutzoni F."/>
            <person name="Magnuson J."/>
            <person name="Mondo S."/>
            <person name="Nolan M."/>
            <person name="Ohm R."/>
            <person name="Pangilinan J."/>
            <person name="Park H.-J."/>
            <person name="Ramirez L."/>
            <person name="Alfaro M."/>
            <person name="Sun H."/>
            <person name="Tritt A."/>
            <person name="Yoshinaga Y."/>
            <person name="Zwiers L.-H."/>
            <person name="Turgeon B."/>
            <person name="Goodwin S."/>
            <person name="Spatafora J."/>
            <person name="Crous P."/>
            <person name="Grigoriev I."/>
        </authorList>
    </citation>
    <scope>NUCLEOTIDE SEQUENCE</scope>
    <source>
        <strain evidence="3">CBS 123094</strain>
    </source>
</reference>
<keyword evidence="4" id="KW-1185">Reference proteome</keyword>
<dbReference type="Proteomes" id="UP000799779">
    <property type="component" value="Unassembled WGS sequence"/>
</dbReference>
<name>A0A6A5WHL3_9PLEO</name>
<feature type="region of interest" description="Disordered" evidence="2">
    <location>
        <begin position="1"/>
        <end position="59"/>
    </location>
</feature>
<evidence type="ECO:0000313" key="4">
    <source>
        <dbReference type="Proteomes" id="UP000799779"/>
    </source>
</evidence>
<feature type="compositionally biased region" description="Polar residues" evidence="2">
    <location>
        <begin position="112"/>
        <end position="127"/>
    </location>
</feature>
<keyword evidence="1" id="KW-0175">Coiled coil</keyword>
<evidence type="ECO:0000256" key="1">
    <source>
        <dbReference type="SAM" id="Coils"/>
    </source>
</evidence>
<feature type="compositionally biased region" description="Low complexity" evidence="2">
    <location>
        <begin position="16"/>
        <end position="31"/>
    </location>
</feature>
<organism evidence="3 4">
    <name type="scientific">Amniculicola lignicola CBS 123094</name>
    <dbReference type="NCBI Taxonomy" id="1392246"/>
    <lineage>
        <taxon>Eukaryota</taxon>
        <taxon>Fungi</taxon>
        <taxon>Dikarya</taxon>
        <taxon>Ascomycota</taxon>
        <taxon>Pezizomycotina</taxon>
        <taxon>Dothideomycetes</taxon>
        <taxon>Pleosporomycetidae</taxon>
        <taxon>Pleosporales</taxon>
        <taxon>Amniculicolaceae</taxon>
        <taxon>Amniculicola</taxon>
    </lineage>
</organism>
<sequence length="515" mass="57507">MPSLTEPEFTNSWLDQQSQQHHPLSPSSIPPTNSKGYPLDTPLNISEDGAKHPAAPTSYRRITGSPVALGYLDRQPSHCRVRDYKDRGLVSSGSEFLKLEREEVSPTMVGTRRSNNATPASKGSTRTAGKRILANKKNETTMTLAKKRTSPNATEKLDRKSKVTKTNVGDVTQVLNLSEQEEPIDLTVDSDDDVPLILRRRETKAADQTLANMQKESSVPLPASATTPLQEHRDRIRPDINDDTLTRLKDEIERIKQDHAAECQRLDREKCEAAQKARDVEIRLTLELSNATVARDGAMRDLTAEQNRIKDVQQKCENLKIELETERNASTNLEQGRDSLKKQLVAEKRRVTELELQKEKVDDALVAEKENSAAAEALQKEFTNLKQSLIDEEQNHASTKTMLTKQIESLTEENQNLQAAATLFSTPPLSPNSSTIAGDDNLQTRIDNIRKTYITVKRRHDNLYSIAKDISVATRGWSPSFIGDLGVYLKQLRAILDEEGRQEGSKGNGNSVKGE</sequence>
<dbReference type="EMBL" id="ML977589">
    <property type="protein sequence ID" value="KAF2000444.1"/>
    <property type="molecule type" value="Genomic_DNA"/>
</dbReference>
<feature type="coiled-coil region" evidence="1">
    <location>
        <begin position="295"/>
        <end position="420"/>
    </location>
</feature>
<accession>A0A6A5WHL3</accession>
<dbReference type="AlphaFoldDB" id="A0A6A5WHL3"/>
<dbReference type="OrthoDB" id="3692888at2759"/>
<feature type="region of interest" description="Disordered" evidence="2">
    <location>
        <begin position="103"/>
        <end position="127"/>
    </location>
</feature>